<keyword evidence="1" id="KW-0812">Transmembrane</keyword>
<reference evidence="2" key="1">
    <citation type="submission" date="2016-04" db="EMBL/GenBank/DDBJ databases">
        <authorList>
            <person name="Evans L.H."/>
            <person name="Alamgir A."/>
            <person name="Owens N."/>
            <person name="Weber N.D."/>
            <person name="Virtaneva K."/>
            <person name="Barbian K."/>
            <person name="Babar A."/>
            <person name="Rosenke K."/>
        </authorList>
    </citation>
    <scope>NUCLEOTIDE SEQUENCE</scope>
    <source>
        <strain evidence="2">86</strain>
    </source>
</reference>
<accession>A0A212JRK4</accession>
<organism evidence="2">
    <name type="scientific">uncultured Eubacteriales bacterium</name>
    <dbReference type="NCBI Taxonomy" id="172733"/>
    <lineage>
        <taxon>Bacteria</taxon>
        <taxon>Bacillati</taxon>
        <taxon>Bacillota</taxon>
        <taxon>Clostridia</taxon>
        <taxon>Eubacteriales</taxon>
        <taxon>environmental samples</taxon>
    </lineage>
</organism>
<keyword evidence="1" id="KW-0472">Membrane</keyword>
<name>A0A212JRK4_9FIRM</name>
<evidence type="ECO:0000256" key="1">
    <source>
        <dbReference type="SAM" id="Phobius"/>
    </source>
</evidence>
<protein>
    <submittedName>
        <fullName evidence="2">Uncharacterized protein</fullName>
    </submittedName>
</protein>
<dbReference type="EMBL" id="FLUN01000001">
    <property type="protein sequence ID" value="SBW02104.1"/>
    <property type="molecule type" value="Genomic_DNA"/>
</dbReference>
<sequence>MASLLFTSSIAVAVLRLKASTAGKANAAKMAITRRFNEIFRICFMGGLPFWALVTFLYPVYRFTPGLVK</sequence>
<evidence type="ECO:0000313" key="2">
    <source>
        <dbReference type="EMBL" id="SBW02104.1"/>
    </source>
</evidence>
<gene>
    <name evidence="2" type="ORF">KL86CLO1_11593</name>
</gene>
<feature type="transmembrane region" description="Helical" evidence="1">
    <location>
        <begin position="39"/>
        <end position="61"/>
    </location>
</feature>
<keyword evidence="1" id="KW-1133">Transmembrane helix</keyword>
<dbReference type="AlphaFoldDB" id="A0A212JRK4"/>
<proteinExistence type="predicted"/>